<dbReference type="InterPro" id="IPR029058">
    <property type="entry name" value="AB_hydrolase_fold"/>
</dbReference>
<name>A0A919UPT1_9ACTN</name>
<dbReference type="Gene3D" id="3.40.50.1820">
    <property type="entry name" value="alpha/beta hydrolase"/>
    <property type="match status" value="1"/>
</dbReference>
<feature type="transmembrane region" description="Helical" evidence="1">
    <location>
        <begin position="230"/>
        <end position="254"/>
    </location>
</feature>
<proteinExistence type="predicted"/>
<organism evidence="2 3">
    <name type="scientific">Acrocarpospora phusangensis</name>
    <dbReference type="NCBI Taxonomy" id="1070424"/>
    <lineage>
        <taxon>Bacteria</taxon>
        <taxon>Bacillati</taxon>
        <taxon>Actinomycetota</taxon>
        <taxon>Actinomycetes</taxon>
        <taxon>Streptosporangiales</taxon>
        <taxon>Streptosporangiaceae</taxon>
        <taxon>Acrocarpospora</taxon>
    </lineage>
</organism>
<sequence length="255" mass="27953">MNDRAPSRILLVTGVGLRGEQEDRLVSLAGRFFDPPVPVIVHRYGVLRSGVVLRAGQRAATGRLVARLRRIVAECGEPDVFAHSFGAWLVGHALIGDPGLRVGRVVLTGSVLRPDFDWKVLISRGQVEAVLNHYGRNDQWSRVSQLFIPDSGPSGYRGFVASAGVLNQAEPHFAHTTFFRAEKMETAFRQLWGPFLNLRPGELRRLVDPAGEETWRPVPWLLRANLLRGLALFSAVAGAMSVAGLLVLLVGGLVR</sequence>
<dbReference type="Proteomes" id="UP000640052">
    <property type="component" value="Unassembled WGS sequence"/>
</dbReference>
<dbReference type="SUPFAM" id="SSF53474">
    <property type="entry name" value="alpha/beta-Hydrolases"/>
    <property type="match status" value="1"/>
</dbReference>
<protein>
    <submittedName>
        <fullName evidence="2">Uncharacterized protein</fullName>
    </submittedName>
</protein>
<keyword evidence="1" id="KW-1133">Transmembrane helix</keyword>
<comment type="caution">
    <text evidence="2">The sequence shown here is derived from an EMBL/GenBank/DDBJ whole genome shotgun (WGS) entry which is preliminary data.</text>
</comment>
<keyword evidence="1" id="KW-0812">Transmembrane</keyword>
<evidence type="ECO:0000256" key="1">
    <source>
        <dbReference type="SAM" id="Phobius"/>
    </source>
</evidence>
<evidence type="ECO:0000313" key="3">
    <source>
        <dbReference type="Proteomes" id="UP000640052"/>
    </source>
</evidence>
<evidence type="ECO:0000313" key="2">
    <source>
        <dbReference type="EMBL" id="GIH29134.1"/>
    </source>
</evidence>
<gene>
    <name evidence="2" type="ORF">Aph01nite_74440</name>
</gene>
<keyword evidence="3" id="KW-1185">Reference proteome</keyword>
<dbReference type="AlphaFoldDB" id="A0A919UPT1"/>
<dbReference type="EMBL" id="BOOA01000110">
    <property type="protein sequence ID" value="GIH29134.1"/>
    <property type="molecule type" value="Genomic_DNA"/>
</dbReference>
<keyword evidence="1" id="KW-0472">Membrane</keyword>
<reference evidence="2" key="1">
    <citation type="submission" date="2021-01" db="EMBL/GenBank/DDBJ databases">
        <title>Whole genome shotgun sequence of Acrocarpospora phusangensis NBRC 108782.</title>
        <authorList>
            <person name="Komaki H."/>
            <person name="Tamura T."/>
        </authorList>
    </citation>
    <scope>NUCLEOTIDE SEQUENCE</scope>
    <source>
        <strain evidence="2">NBRC 108782</strain>
    </source>
</reference>
<dbReference type="RefSeq" id="WP_204045753.1">
    <property type="nucleotide sequence ID" value="NZ_BOOA01000110.1"/>
</dbReference>
<accession>A0A919UPT1</accession>